<comment type="caution">
    <text evidence="2">The sequence shown here is derived from an EMBL/GenBank/DDBJ whole genome shotgun (WGS) entry which is preliminary data.</text>
</comment>
<accession>A0A4Z2FI16</accession>
<feature type="compositionally biased region" description="Gly residues" evidence="1">
    <location>
        <begin position="134"/>
        <end position="147"/>
    </location>
</feature>
<dbReference type="AlphaFoldDB" id="A0A4Z2FI16"/>
<gene>
    <name evidence="2" type="ORF">EYF80_049417</name>
</gene>
<evidence type="ECO:0000313" key="3">
    <source>
        <dbReference type="Proteomes" id="UP000314294"/>
    </source>
</evidence>
<proteinExistence type="predicted"/>
<feature type="compositionally biased region" description="Basic and acidic residues" evidence="1">
    <location>
        <begin position="48"/>
        <end position="61"/>
    </location>
</feature>
<protein>
    <submittedName>
        <fullName evidence="2">Uncharacterized protein</fullName>
    </submittedName>
</protein>
<sequence length="147" mass="16133">MVTAKASNKLHVDHFEVSLVKSNSSADKMEAQGLGGVGLRQRHADVAERIRDALHRPDDTWRRRRRTGRSRREEPPGGVATGRHVHSVCIGNTDLEDEQDEEQQQDDLNADDEQLREEDKGERGQTHGQEEGDTGGGGGGGGGEEEE</sequence>
<dbReference type="EMBL" id="SRLO01001192">
    <property type="protein sequence ID" value="TNN40403.1"/>
    <property type="molecule type" value="Genomic_DNA"/>
</dbReference>
<feature type="compositionally biased region" description="Basic and acidic residues" evidence="1">
    <location>
        <begin position="117"/>
        <end position="130"/>
    </location>
</feature>
<feature type="compositionally biased region" description="Acidic residues" evidence="1">
    <location>
        <begin position="94"/>
        <end position="116"/>
    </location>
</feature>
<evidence type="ECO:0000313" key="2">
    <source>
        <dbReference type="EMBL" id="TNN40403.1"/>
    </source>
</evidence>
<keyword evidence="3" id="KW-1185">Reference proteome</keyword>
<reference evidence="2 3" key="1">
    <citation type="submission" date="2019-03" db="EMBL/GenBank/DDBJ databases">
        <title>First draft genome of Liparis tanakae, snailfish: a comprehensive survey of snailfish specific genes.</title>
        <authorList>
            <person name="Kim W."/>
            <person name="Song I."/>
            <person name="Jeong J.-H."/>
            <person name="Kim D."/>
            <person name="Kim S."/>
            <person name="Ryu S."/>
            <person name="Song J.Y."/>
            <person name="Lee S.K."/>
        </authorList>
    </citation>
    <scope>NUCLEOTIDE SEQUENCE [LARGE SCALE GENOMIC DNA]</scope>
    <source>
        <tissue evidence="2">Muscle</tissue>
    </source>
</reference>
<evidence type="ECO:0000256" key="1">
    <source>
        <dbReference type="SAM" id="MobiDB-lite"/>
    </source>
</evidence>
<organism evidence="2 3">
    <name type="scientific">Liparis tanakae</name>
    <name type="common">Tanaka's snailfish</name>
    <dbReference type="NCBI Taxonomy" id="230148"/>
    <lineage>
        <taxon>Eukaryota</taxon>
        <taxon>Metazoa</taxon>
        <taxon>Chordata</taxon>
        <taxon>Craniata</taxon>
        <taxon>Vertebrata</taxon>
        <taxon>Euteleostomi</taxon>
        <taxon>Actinopterygii</taxon>
        <taxon>Neopterygii</taxon>
        <taxon>Teleostei</taxon>
        <taxon>Neoteleostei</taxon>
        <taxon>Acanthomorphata</taxon>
        <taxon>Eupercaria</taxon>
        <taxon>Perciformes</taxon>
        <taxon>Cottioidei</taxon>
        <taxon>Cottales</taxon>
        <taxon>Liparidae</taxon>
        <taxon>Liparis</taxon>
    </lineage>
</organism>
<dbReference type="Proteomes" id="UP000314294">
    <property type="component" value="Unassembled WGS sequence"/>
</dbReference>
<name>A0A4Z2FI16_9TELE</name>
<feature type="region of interest" description="Disordered" evidence="1">
    <location>
        <begin position="48"/>
        <end position="147"/>
    </location>
</feature>